<organism evidence="1 2">
    <name type="scientific">Candidatus Pseudomonas phytovorans</name>
    <dbReference type="NCBI Taxonomy" id="3121377"/>
    <lineage>
        <taxon>Bacteria</taxon>
        <taxon>Pseudomonadati</taxon>
        <taxon>Pseudomonadota</taxon>
        <taxon>Gammaproteobacteria</taxon>
        <taxon>Pseudomonadales</taxon>
        <taxon>Pseudomonadaceae</taxon>
        <taxon>Pseudomonas</taxon>
    </lineage>
</organism>
<evidence type="ECO:0000313" key="2">
    <source>
        <dbReference type="Proteomes" id="UP001216329"/>
    </source>
</evidence>
<name>A0AAJ6BA51_9PSED</name>
<dbReference type="Gene3D" id="2.180.10.10">
    <property type="entry name" value="RHS repeat-associated core"/>
    <property type="match status" value="1"/>
</dbReference>
<protein>
    <submittedName>
        <fullName evidence="1">RHS repeat-associated core domain-containing protein</fullName>
    </submittedName>
</protein>
<sequence>MQAPASQAIYQQVPVHPDFSLAARSYTPYGFHAAPARPSLGFAGELDGPLPRGYLLGSGKRVYDIGLMRFHSPDVFSPFDRGGVNAYAYCLGDPVNNVDRDGHSPTRIAGQSTGLVWGTVGMLSSLNKASKTIVKRSVAKTNGQPVPKEFDAASRTNNAMIFNGGLASTVTKIPGVVMAFGYPTVGLASEIVCVLGMGAASTAGVFKMRQLVTDMKATLAEARVNRIPLGKLAVESLKEATGWNRLRGQESAILEPLPEKVLLVRWPYTARTQASNSRSARAGKLGSTV</sequence>
<dbReference type="SUPFAM" id="SSF56399">
    <property type="entry name" value="ADP-ribosylation"/>
    <property type="match status" value="1"/>
</dbReference>
<dbReference type="InterPro" id="IPR022385">
    <property type="entry name" value="Rhs_assc_core"/>
</dbReference>
<evidence type="ECO:0000313" key="1">
    <source>
        <dbReference type="EMBL" id="WEK28354.1"/>
    </source>
</evidence>
<dbReference type="Proteomes" id="UP001216329">
    <property type="component" value="Chromosome"/>
</dbReference>
<gene>
    <name evidence="1" type="ORF">P0Y58_15700</name>
</gene>
<reference evidence="1" key="1">
    <citation type="submission" date="2023-03" db="EMBL/GenBank/DDBJ databases">
        <title>Andean soil-derived lignocellulolytic bacterial consortium as a source of novel taxa and putative plastic-active enzymes.</title>
        <authorList>
            <person name="Diaz-Garcia L."/>
            <person name="Chuvochina M."/>
            <person name="Feuerriegel G."/>
            <person name="Bunk B."/>
            <person name="Sproer C."/>
            <person name="Streit W.R."/>
            <person name="Rodriguez L.M."/>
            <person name="Overmann J."/>
            <person name="Jimenez D.J."/>
        </authorList>
    </citation>
    <scope>NUCLEOTIDE SEQUENCE</scope>
    <source>
        <strain evidence="1">MAG 876</strain>
    </source>
</reference>
<proteinExistence type="predicted"/>
<dbReference type="EMBL" id="CP119325">
    <property type="protein sequence ID" value="WEK28354.1"/>
    <property type="molecule type" value="Genomic_DNA"/>
</dbReference>
<dbReference type="AlphaFoldDB" id="A0AAJ6BA51"/>
<dbReference type="NCBIfam" id="TIGR03696">
    <property type="entry name" value="Rhs_assc_core"/>
    <property type="match status" value="1"/>
</dbReference>
<accession>A0AAJ6BA51</accession>